<comment type="catalytic activity">
    <reaction evidence="1">
        <text>S-ubiquitinyl-[E2 ubiquitin-conjugating enzyme]-L-cysteine + [acceptor protein]-L-lysine = [E2 ubiquitin-conjugating enzyme]-L-cysteine + N(6)-ubiquitinyl-[acceptor protein]-L-lysine.</text>
        <dbReference type="EC" id="2.3.2.27"/>
    </reaction>
</comment>
<feature type="transmembrane region" description="Helical" evidence="12">
    <location>
        <begin position="227"/>
        <end position="245"/>
    </location>
</feature>
<evidence type="ECO:0000256" key="4">
    <source>
        <dbReference type="ARBA" id="ARBA00022679"/>
    </source>
</evidence>
<evidence type="ECO:0000256" key="1">
    <source>
        <dbReference type="ARBA" id="ARBA00000900"/>
    </source>
</evidence>
<gene>
    <name evidence="14" type="ORF">TPSD3_11865</name>
</gene>
<keyword evidence="9" id="KW-0862">Zinc</keyword>
<dbReference type="GO" id="GO:0016567">
    <property type="term" value="P:protein ubiquitination"/>
    <property type="evidence" value="ECO:0007669"/>
    <property type="project" value="InterPro"/>
</dbReference>
<accession>A0A251X7F0</accession>
<dbReference type="RefSeq" id="WP_086488766.1">
    <property type="nucleotide sequence ID" value="NZ_MSLT01000018.1"/>
</dbReference>
<evidence type="ECO:0000313" key="15">
    <source>
        <dbReference type="Proteomes" id="UP000194798"/>
    </source>
</evidence>
<dbReference type="OrthoDB" id="3469619at2"/>
<evidence type="ECO:0000256" key="5">
    <source>
        <dbReference type="ARBA" id="ARBA00022692"/>
    </source>
</evidence>
<organism evidence="14 15">
    <name type="scientific">Thioflexithrix psekupsensis</name>
    <dbReference type="NCBI Taxonomy" id="1570016"/>
    <lineage>
        <taxon>Bacteria</taxon>
        <taxon>Pseudomonadati</taxon>
        <taxon>Pseudomonadota</taxon>
        <taxon>Gammaproteobacteria</taxon>
        <taxon>Thiotrichales</taxon>
        <taxon>Thioflexithrix</taxon>
    </lineage>
</organism>
<feature type="domain" description="E3 Ubiquitin ligase MUL1-like" evidence="13">
    <location>
        <begin position="101"/>
        <end position="239"/>
    </location>
</feature>
<evidence type="ECO:0000256" key="7">
    <source>
        <dbReference type="ARBA" id="ARBA00022771"/>
    </source>
</evidence>
<evidence type="ECO:0000256" key="3">
    <source>
        <dbReference type="ARBA" id="ARBA00012483"/>
    </source>
</evidence>
<dbReference type="GO" id="GO:0061630">
    <property type="term" value="F:ubiquitin protein ligase activity"/>
    <property type="evidence" value="ECO:0007669"/>
    <property type="project" value="UniProtKB-EC"/>
</dbReference>
<evidence type="ECO:0000256" key="6">
    <source>
        <dbReference type="ARBA" id="ARBA00022723"/>
    </source>
</evidence>
<keyword evidence="10 12" id="KW-1133">Transmembrane helix</keyword>
<keyword evidence="4" id="KW-0808">Transferase</keyword>
<dbReference type="GO" id="GO:0016020">
    <property type="term" value="C:membrane"/>
    <property type="evidence" value="ECO:0007669"/>
    <property type="project" value="UniProtKB-SubCell"/>
</dbReference>
<evidence type="ECO:0000313" key="14">
    <source>
        <dbReference type="EMBL" id="OUD13314.1"/>
    </source>
</evidence>
<keyword evidence="15" id="KW-1185">Reference proteome</keyword>
<evidence type="ECO:0000256" key="10">
    <source>
        <dbReference type="ARBA" id="ARBA00022989"/>
    </source>
</evidence>
<dbReference type="Pfam" id="PF12483">
    <property type="entry name" value="GIDE"/>
    <property type="match status" value="1"/>
</dbReference>
<reference evidence="14 15" key="1">
    <citation type="submission" date="2016-12" db="EMBL/GenBank/DDBJ databases">
        <title>Thioflexothrix psekupsii D3 genome sequencing and assembly.</title>
        <authorList>
            <person name="Fomenkov A."/>
            <person name="Vincze T."/>
            <person name="Grabovich M."/>
            <person name="Anton B.P."/>
            <person name="Dubinina G."/>
            <person name="Orlova M."/>
            <person name="Belousova E."/>
            <person name="Roberts R.J."/>
        </authorList>
    </citation>
    <scope>NUCLEOTIDE SEQUENCE [LARGE SCALE GENOMIC DNA]</scope>
    <source>
        <strain evidence="14">D3</strain>
    </source>
</reference>
<dbReference type="EMBL" id="MSLT01000018">
    <property type="protein sequence ID" value="OUD13314.1"/>
    <property type="molecule type" value="Genomic_DNA"/>
</dbReference>
<proteinExistence type="predicted"/>
<comment type="subcellular location">
    <subcellularLocation>
        <location evidence="2">Membrane</location>
        <topology evidence="2">Multi-pass membrane protein</topology>
    </subcellularLocation>
</comment>
<evidence type="ECO:0000256" key="11">
    <source>
        <dbReference type="ARBA" id="ARBA00023136"/>
    </source>
</evidence>
<evidence type="ECO:0000259" key="13">
    <source>
        <dbReference type="Pfam" id="PF12483"/>
    </source>
</evidence>
<dbReference type="EC" id="2.3.2.27" evidence="3"/>
<name>A0A251X7F0_9GAMM</name>
<sequence>MSSLFVASGIMLIIFAVLAKIGGSTLKSNLRHLKDSDPDKIIDMIQLCHKAHFSLGEGNFAMTFEGQTKITADKKCLSPLGKTPCIYYKAQIHRLVGKAKIKEKVFEKEEFTDFYIEDDTGKILVQYRDLKEQLQKMAKSHFDEFRQNFHEFELPIAQNHETVIGYQLQEHIIPVGQPLYIYGQATDRNGELMLARFLQGDQPFIISDLSKREYVSALQKEVKSIDYGVPLMFFVGLALVIYGYLGE</sequence>
<keyword evidence="6" id="KW-0479">Metal-binding</keyword>
<keyword evidence="8" id="KW-0833">Ubl conjugation pathway</keyword>
<keyword evidence="7" id="KW-0863">Zinc-finger</keyword>
<dbReference type="InterPro" id="IPR022170">
    <property type="entry name" value="MUL1-like"/>
</dbReference>
<evidence type="ECO:0000256" key="12">
    <source>
        <dbReference type="SAM" id="Phobius"/>
    </source>
</evidence>
<protein>
    <recommendedName>
        <fullName evidence="3">RING-type E3 ubiquitin transferase</fullName>
        <ecNumber evidence="3">2.3.2.27</ecNumber>
    </recommendedName>
</protein>
<evidence type="ECO:0000256" key="9">
    <source>
        <dbReference type="ARBA" id="ARBA00022833"/>
    </source>
</evidence>
<keyword evidence="5 12" id="KW-0812">Transmembrane</keyword>
<evidence type="ECO:0000256" key="8">
    <source>
        <dbReference type="ARBA" id="ARBA00022786"/>
    </source>
</evidence>
<dbReference type="AlphaFoldDB" id="A0A251X7F0"/>
<dbReference type="GO" id="GO:0008270">
    <property type="term" value="F:zinc ion binding"/>
    <property type="evidence" value="ECO:0007669"/>
    <property type="project" value="UniProtKB-KW"/>
</dbReference>
<dbReference type="Proteomes" id="UP000194798">
    <property type="component" value="Unassembled WGS sequence"/>
</dbReference>
<keyword evidence="11 12" id="KW-0472">Membrane</keyword>
<comment type="caution">
    <text evidence="14">The sequence shown here is derived from an EMBL/GenBank/DDBJ whole genome shotgun (WGS) entry which is preliminary data.</text>
</comment>
<evidence type="ECO:0000256" key="2">
    <source>
        <dbReference type="ARBA" id="ARBA00004141"/>
    </source>
</evidence>